<feature type="region of interest" description="Disordered" evidence="1">
    <location>
        <begin position="144"/>
        <end position="201"/>
    </location>
</feature>
<reference evidence="2 3" key="1">
    <citation type="submission" date="2017-04" db="EMBL/GenBank/DDBJ databases">
        <title>Genome Sequence of the Model Brown-Rot Fungus Postia placenta SB12.</title>
        <authorList>
            <consortium name="DOE Joint Genome Institute"/>
            <person name="Gaskell J."/>
            <person name="Kersten P."/>
            <person name="Larrondo L.F."/>
            <person name="Canessa P."/>
            <person name="Martinez D."/>
            <person name="Hibbett D."/>
            <person name="Schmoll M."/>
            <person name="Kubicek C.P."/>
            <person name="Martinez A.T."/>
            <person name="Yadav J."/>
            <person name="Master E."/>
            <person name="Magnuson J.K."/>
            <person name="James T."/>
            <person name="Yaver D."/>
            <person name="Berka R."/>
            <person name="Labutti K."/>
            <person name="Lipzen A."/>
            <person name="Aerts A."/>
            <person name="Barry K."/>
            <person name="Henrissat B."/>
            <person name="Blanchette R."/>
            <person name="Grigoriev I."/>
            <person name="Cullen D."/>
        </authorList>
    </citation>
    <scope>NUCLEOTIDE SEQUENCE [LARGE SCALE GENOMIC DNA]</scope>
    <source>
        <strain evidence="2 3">MAD-698-R-SB12</strain>
    </source>
</reference>
<dbReference type="EMBL" id="KZ110592">
    <property type="protein sequence ID" value="OSX65839.1"/>
    <property type="molecule type" value="Genomic_DNA"/>
</dbReference>
<dbReference type="Proteomes" id="UP000194127">
    <property type="component" value="Unassembled WGS sequence"/>
</dbReference>
<evidence type="ECO:0000313" key="2">
    <source>
        <dbReference type="EMBL" id="OSX65839.1"/>
    </source>
</evidence>
<dbReference type="AlphaFoldDB" id="A0A1X6NB17"/>
<accession>A0A1X6NB17</accession>
<gene>
    <name evidence="2" type="ORF">POSPLADRAFT_1043428</name>
</gene>
<dbReference type="GeneID" id="36323258"/>
<organism evidence="2 3">
    <name type="scientific">Postia placenta MAD-698-R-SB12</name>
    <dbReference type="NCBI Taxonomy" id="670580"/>
    <lineage>
        <taxon>Eukaryota</taxon>
        <taxon>Fungi</taxon>
        <taxon>Dikarya</taxon>
        <taxon>Basidiomycota</taxon>
        <taxon>Agaricomycotina</taxon>
        <taxon>Agaricomycetes</taxon>
        <taxon>Polyporales</taxon>
        <taxon>Adustoporiaceae</taxon>
        <taxon>Rhodonia</taxon>
    </lineage>
</organism>
<feature type="compositionally biased region" description="Basic and acidic residues" evidence="1">
    <location>
        <begin position="167"/>
        <end position="186"/>
    </location>
</feature>
<proteinExistence type="predicted"/>
<evidence type="ECO:0000256" key="1">
    <source>
        <dbReference type="SAM" id="MobiDB-lite"/>
    </source>
</evidence>
<name>A0A1X6NB17_9APHY</name>
<keyword evidence="3" id="KW-1185">Reference proteome</keyword>
<sequence length="516" mass="58538">MKQHWRIIQGTLQKLYTRGWEDLVERLAIPFATPAPNSVLNEHQPFERTAELGRLDLPAELLIEIFGNLDDISDALFLTLTNMHLWAIGHERIYEILCSSVGTWAGHRIMCIDDYTKFDDMPEGVLSEEEPGVLKELAWQIEQRPASSRSNHSEDGCDVEDEDSSDELEREHVFDELGPGDDHNASEDIPISGEISSEPELAAPEDDVRIESANSEDGGELQSTELVGDDWDISLPDVVDRVFTDSNPDTVVYIERILDRLLEVDIPPAEERRCRLVAQECPNWTEGPETDRHKWALCNFSKHEYVRADATAALNDQSNMGPFIEADPGLGGVLLSLIYWSSDSSTATDEQADLHRGPWAGDRLAITALPMESEEWKDITNPVLRQLAAIYDADDPDEDDRPDNYVGIFYGRPVYYGDDLELALRRVYAYALLMWGWLQTSCAGSRRDHMRWLAYNFQRVHPVEYLSQCSIIVLEPTVHLAGDYAAHPNDTGRPHARRIFKPYIRTYINPWATGKD</sequence>
<evidence type="ECO:0008006" key="4">
    <source>
        <dbReference type="Google" id="ProtNLM"/>
    </source>
</evidence>
<protein>
    <recommendedName>
        <fullName evidence="4">F-box domain-containing protein</fullName>
    </recommendedName>
</protein>
<dbReference type="RefSeq" id="XP_024342633.1">
    <property type="nucleotide sequence ID" value="XM_024478308.1"/>
</dbReference>
<evidence type="ECO:0000313" key="3">
    <source>
        <dbReference type="Proteomes" id="UP000194127"/>
    </source>
</evidence>
<dbReference type="OrthoDB" id="2588098at2759"/>
<feature type="compositionally biased region" description="Acidic residues" evidence="1">
    <location>
        <begin position="156"/>
        <end position="166"/>
    </location>
</feature>